<feature type="region of interest" description="Disordered" evidence="2">
    <location>
        <begin position="39"/>
        <end position="87"/>
    </location>
</feature>
<organism evidence="3 4">
    <name type="scientific">Pholiota conissans</name>
    <dbReference type="NCBI Taxonomy" id="109636"/>
    <lineage>
        <taxon>Eukaryota</taxon>
        <taxon>Fungi</taxon>
        <taxon>Dikarya</taxon>
        <taxon>Basidiomycota</taxon>
        <taxon>Agaricomycotina</taxon>
        <taxon>Agaricomycetes</taxon>
        <taxon>Agaricomycetidae</taxon>
        <taxon>Agaricales</taxon>
        <taxon>Agaricineae</taxon>
        <taxon>Strophariaceae</taxon>
        <taxon>Pholiota</taxon>
    </lineage>
</organism>
<evidence type="ECO:0000313" key="4">
    <source>
        <dbReference type="Proteomes" id="UP000807469"/>
    </source>
</evidence>
<protein>
    <submittedName>
        <fullName evidence="3">Uncharacterized protein</fullName>
    </submittedName>
</protein>
<dbReference type="AlphaFoldDB" id="A0A9P5YJS4"/>
<accession>A0A9P5YJS4</accession>
<feature type="region of interest" description="Disordered" evidence="2">
    <location>
        <begin position="215"/>
        <end position="248"/>
    </location>
</feature>
<reference evidence="3" key="1">
    <citation type="submission" date="2020-11" db="EMBL/GenBank/DDBJ databases">
        <authorList>
            <consortium name="DOE Joint Genome Institute"/>
            <person name="Ahrendt S."/>
            <person name="Riley R."/>
            <person name="Andreopoulos W."/>
            <person name="Labutti K."/>
            <person name="Pangilinan J."/>
            <person name="Ruiz-Duenas F.J."/>
            <person name="Barrasa J.M."/>
            <person name="Sanchez-Garcia M."/>
            <person name="Camarero S."/>
            <person name="Miyauchi S."/>
            <person name="Serrano A."/>
            <person name="Linde D."/>
            <person name="Babiker R."/>
            <person name="Drula E."/>
            <person name="Ayuso-Fernandez I."/>
            <person name="Pacheco R."/>
            <person name="Padilla G."/>
            <person name="Ferreira P."/>
            <person name="Barriuso J."/>
            <person name="Kellner H."/>
            <person name="Castanera R."/>
            <person name="Alfaro M."/>
            <person name="Ramirez L."/>
            <person name="Pisabarro A.G."/>
            <person name="Kuo A."/>
            <person name="Tritt A."/>
            <person name="Lipzen A."/>
            <person name="He G."/>
            <person name="Yan M."/>
            <person name="Ng V."/>
            <person name="Cullen D."/>
            <person name="Martin F."/>
            <person name="Rosso M.-N."/>
            <person name="Henrissat B."/>
            <person name="Hibbett D."/>
            <person name="Martinez A.T."/>
            <person name="Grigoriev I.V."/>
        </authorList>
    </citation>
    <scope>NUCLEOTIDE SEQUENCE</scope>
    <source>
        <strain evidence="3">CIRM-BRFM 674</strain>
    </source>
</reference>
<feature type="coiled-coil region" evidence="1">
    <location>
        <begin position="370"/>
        <end position="414"/>
    </location>
</feature>
<feature type="compositionally biased region" description="Polar residues" evidence="2">
    <location>
        <begin position="74"/>
        <end position="87"/>
    </location>
</feature>
<feature type="compositionally biased region" description="Acidic residues" evidence="2">
    <location>
        <begin position="229"/>
        <end position="238"/>
    </location>
</feature>
<dbReference type="EMBL" id="MU156025">
    <property type="protein sequence ID" value="KAF9470397.1"/>
    <property type="molecule type" value="Genomic_DNA"/>
</dbReference>
<gene>
    <name evidence="3" type="ORF">BDN70DRAFT_902143</name>
</gene>
<keyword evidence="1" id="KW-0175">Coiled coil</keyword>
<sequence>MPLACSVVLNHMKSLIGQRSWDFFENYHLLRSVKMDAHRDDESDSGDHPWCTPEHPRQKKKWVSKKGWKSSMKTAPTSSKPALDTPTSGVHNGTMLTLAVVTPALSIPITSNTTAPSAPSIPNITAPSAPSVPNPLESSALDCMSNISALSTDEVLSACKAPVHQTHDAQDRALAKKLWYRAPRSSKYIHEDDAVYEGYIKRCIAKLYSKGKGRAVSPAASNAEGNDSDKEEEEEEGDWYTGKQSPKPSPHFPLYKSLIHLGQEPITVLVSPAAVASSTTANVTLSTAPNIASFTTASFTSSTTVNITSSATSMLMQPSAVASSLKSLPGVISTTCDWVTAFAVEGAALFKCLAEEGTYLQERELHTMRIAEARKSNEALSQALEALDTMEAKYKAVFQRLEVAEAKLAVLRKNIFNMEHFL</sequence>
<feature type="compositionally biased region" description="Basic residues" evidence="2">
    <location>
        <begin position="57"/>
        <end position="68"/>
    </location>
</feature>
<keyword evidence="4" id="KW-1185">Reference proteome</keyword>
<evidence type="ECO:0000256" key="1">
    <source>
        <dbReference type="SAM" id="Coils"/>
    </source>
</evidence>
<evidence type="ECO:0000256" key="2">
    <source>
        <dbReference type="SAM" id="MobiDB-lite"/>
    </source>
</evidence>
<proteinExistence type="predicted"/>
<evidence type="ECO:0000313" key="3">
    <source>
        <dbReference type="EMBL" id="KAF9470397.1"/>
    </source>
</evidence>
<name>A0A9P5YJS4_9AGAR</name>
<comment type="caution">
    <text evidence="3">The sequence shown here is derived from an EMBL/GenBank/DDBJ whole genome shotgun (WGS) entry which is preliminary data.</text>
</comment>
<dbReference type="Proteomes" id="UP000807469">
    <property type="component" value="Unassembled WGS sequence"/>
</dbReference>